<proteinExistence type="inferred from homology"/>
<dbReference type="FunFam" id="3.10.120.10:FF:000003">
    <property type="entry name" value="membrane-associated progesterone receptor component 1"/>
    <property type="match status" value="1"/>
</dbReference>
<evidence type="ECO:0000313" key="9">
    <source>
        <dbReference type="Proteomes" id="UP000077266"/>
    </source>
</evidence>
<reference evidence="8 9" key="1">
    <citation type="journal article" date="2016" name="Mol. Biol. Evol.">
        <title>Comparative Genomics of Early-Diverging Mushroom-Forming Fungi Provides Insights into the Origins of Lignocellulose Decay Capabilities.</title>
        <authorList>
            <person name="Nagy L.G."/>
            <person name="Riley R."/>
            <person name="Tritt A."/>
            <person name="Adam C."/>
            <person name="Daum C."/>
            <person name="Floudas D."/>
            <person name="Sun H."/>
            <person name="Yadav J.S."/>
            <person name="Pangilinan J."/>
            <person name="Larsson K.H."/>
            <person name="Matsuura K."/>
            <person name="Barry K."/>
            <person name="Labutti K."/>
            <person name="Kuo R."/>
            <person name="Ohm R.A."/>
            <person name="Bhattacharya S.S."/>
            <person name="Shirouzu T."/>
            <person name="Yoshinaga Y."/>
            <person name="Martin F.M."/>
            <person name="Grigoriev I.V."/>
            <person name="Hibbett D.S."/>
        </authorList>
    </citation>
    <scope>NUCLEOTIDE SEQUENCE [LARGE SCALE GENOMIC DNA]</scope>
    <source>
        <strain evidence="8 9">HHB12029</strain>
    </source>
</reference>
<dbReference type="FunCoup" id="A0A165CN98">
    <property type="interactions" value="431"/>
</dbReference>
<keyword evidence="9" id="KW-1185">Reference proteome</keyword>
<dbReference type="InterPro" id="IPR036400">
    <property type="entry name" value="Cyt_B5-like_heme/steroid_sf"/>
</dbReference>
<evidence type="ECO:0000256" key="3">
    <source>
        <dbReference type="ARBA" id="ARBA00022723"/>
    </source>
</evidence>
<protein>
    <submittedName>
        <fullName evidence="8">Cytochrome b5</fullName>
    </submittedName>
</protein>
<dbReference type="InterPro" id="IPR001199">
    <property type="entry name" value="Cyt_B5-like_heme/steroid-bd"/>
</dbReference>
<dbReference type="SUPFAM" id="SSF55856">
    <property type="entry name" value="Cytochrome b5-like heme/steroid binding domain"/>
    <property type="match status" value="1"/>
</dbReference>
<keyword evidence="2" id="KW-0349">Heme</keyword>
<accession>A0A165CN98</accession>
<dbReference type="Gene3D" id="3.10.120.10">
    <property type="entry name" value="Cytochrome b5-like heme/steroid binding domain"/>
    <property type="match status" value="1"/>
</dbReference>
<dbReference type="InterPro" id="IPR050577">
    <property type="entry name" value="MAPR/NEUFC/NENF-like"/>
</dbReference>
<dbReference type="SMART" id="SM01117">
    <property type="entry name" value="Cyt-b5"/>
    <property type="match status" value="1"/>
</dbReference>
<organism evidence="8 9">
    <name type="scientific">Exidia glandulosa HHB12029</name>
    <dbReference type="NCBI Taxonomy" id="1314781"/>
    <lineage>
        <taxon>Eukaryota</taxon>
        <taxon>Fungi</taxon>
        <taxon>Dikarya</taxon>
        <taxon>Basidiomycota</taxon>
        <taxon>Agaricomycotina</taxon>
        <taxon>Agaricomycetes</taxon>
        <taxon>Auriculariales</taxon>
        <taxon>Exidiaceae</taxon>
        <taxon>Exidia</taxon>
    </lineage>
</organism>
<name>A0A165CN98_EXIGL</name>
<comment type="subcellular location">
    <subcellularLocation>
        <location evidence="1">Endoplasmic reticulum</location>
    </subcellularLocation>
</comment>
<evidence type="ECO:0000313" key="8">
    <source>
        <dbReference type="EMBL" id="KZV82784.1"/>
    </source>
</evidence>
<evidence type="ECO:0000256" key="6">
    <source>
        <dbReference type="ARBA" id="ARBA00038357"/>
    </source>
</evidence>
<dbReference type="Pfam" id="PF00173">
    <property type="entry name" value="Cyt-b5"/>
    <property type="match status" value="1"/>
</dbReference>
<evidence type="ECO:0000256" key="4">
    <source>
        <dbReference type="ARBA" id="ARBA00022824"/>
    </source>
</evidence>
<dbReference type="Proteomes" id="UP000077266">
    <property type="component" value="Unassembled WGS sequence"/>
</dbReference>
<dbReference type="GO" id="GO:0020037">
    <property type="term" value="F:heme binding"/>
    <property type="evidence" value="ECO:0007669"/>
    <property type="project" value="UniProtKB-ARBA"/>
</dbReference>
<gene>
    <name evidence="8" type="ORF">EXIGLDRAFT_729294</name>
</gene>
<dbReference type="PANTHER" id="PTHR10281:SF72">
    <property type="entry name" value="NEUDESIN"/>
    <property type="match status" value="1"/>
</dbReference>
<dbReference type="GO" id="GO:0046872">
    <property type="term" value="F:metal ion binding"/>
    <property type="evidence" value="ECO:0007669"/>
    <property type="project" value="UniProtKB-KW"/>
</dbReference>
<dbReference type="STRING" id="1314781.A0A165CN98"/>
<evidence type="ECO:0000256" key="2">
    <source>
        <dbReference type="ARBA" id="ARBA00022617"/>
    </source>
</evidence>
<sequence length="164" mass="17947">MGLVDTPVNALLALYIVYGIGKVVFPSLPKKSATVTSDPNESYTWMPRAHPPTIVFQTFTPKTLSEHNGQNGARILLAIKGMVFDVTAGGSFYGPGGAYGNFAGRDASRGMAKQSFEEDMLTPIDQPLDKLEDLTPSEIENMNGWLEFFQGKYIYCGELVENTD</sequence>
<dbReference type="InParanoid" id="A0A165CN98"/>
<evidence type="ECO:0000256" key="5">
    <source>
        <dbReference type="ARBA" id="ARBA00023004"/>
    </source>
</evidence>
<evidence type="ECO:0000256" key="1">
    <source>
        <dbReference type="ARBA" id="ARBA00004240"/>
    </source>
</evidence>
<dbReference type="GO" id="GO:0005783">
    <property type="term" value="C:endoplasmic reticulum"/>
    <property type="evidence" value="ECO:0007669"/>
    <property type="project" value="UniProtKB-SubCell"/>
</dbReference>
<dbReference type="GO" id="GO:0016020">
    <property type="term" value="C:membrane"/>
    <property type="evidence" value="ECO:0007669"/>
    <property type="project" value="TreeGrafter"/>
</dbReference>
<keyword evidence="3" id="KW-0479">Metal-binding</keyword>
<keyword evidence="5" id="KW-0408">Iron</keyword>
<dbReference type="PANTHER" id="PTHR10281">
    <property type="entry name" value="MEMBRANE-ASSOCIATED PROGESTERONE RECEPTOR COMPONENT-RELATED"/>
    <property type="match status" value="1"/>
</dbReference>
<dbReference type="OrthoDB" id="547796at2759"/>
<dbReference type="AlphaFoldDB" id="A0A165CN98"/>
<feature type="domain" description="Cytochrome b5 heme-binding" evidence="7">
    <location>
        <begin position="59"/>
        <end position="160"/>
    </location>
</feature>
<dbReference type="EMBL" id="KV426304">
    <property type="protein sequence ID" value="KZV82784.1"/>
    <property type="molecule type" value="Genomic_DNA"/>
</dbReference>
<comment type="similarity">
    <text evidence="6">Belongs to the cytochrome b5 family. MAPR subfamily.</text>
</comment>
<evidence type="ECO:0000259" key="7">
    <source>
        <dbReference type="SMART" id="SM01117"/>
    </source>
</evidence>
<keyword evidence="4" id="KW-0256">Endoplasmic reticulum</keyword>